<dbReference type="InterPro" id="IPR044298">
    <property type="entry name" value="MIG/MutY"/>
</dbReference>
<evidence type="ECO:0000256" key="8">
    <source>
        <dbReference type="ARBA" id="ARBA00023204"/>
    </source>
</evidence>
<dbReference type="GO" id="GO:0000701">
    <property type="term" value="F:purine-specific mismatch base pair DNA N-glycosylase activity"/>
    <property type="evidence" value="ECO:0007669"/>
    <property type="project" value="TreeGrafter"/>
</dbReference>
<dbReference type="InterPro" id="IPR003265">
    <property type="entry name" value="HhH-GPD_domain"/>
</dbReference>
<keyword evidence="5" id="KW-0378">Hydrolase</keyword>
<comment type="caution">
    <text evidence="12">The sequence shown here is derived from an EMBL/GenBank/DDBJ whole genome shotgun (WGS) entry which is preliminary data.</text>
</comment>
<keyword evidence="8" id="KW-0234">DNA repair</keyword>
<dbReference type="GO" id="GO:0035485">
    <property type="term" value="F:adenine/guanine mispair binding"/>
    <property type="evidence" value="ECO:0007669"/>
    <property type="project" value="TreeGrafter"/>
</dbReference>
<dbReference type="InterPro" id="IPR023170">
    <property type="entry name" value="HhH_base_excis_C"/>
</dbReference>
<keyword evidence="9" id="KW-0326">Glycosidase</keyword>
<feature type="domain" description="HhH-GPD" evidence="10">
    <location>
        <begin position="51"/>
        <end position="201"/>
    </location>
</feature>
<dbReference type="Proteomes" id="UP000606991">
    <property type="component" value="Unassembled WGS sequence"/>
</dbReference>
<dbReference type="GO" id="GO:0034039">
    <property type="term" value="F:8-oxo-7,8-dihydroguanine DNA N-glycosylase activity"/>
    <property type="evidence" value="ECO:0007669"/>
    <property type="project" value="TreeGrafter"/>
</dbReference>
<keyword evidence="7" id="KW-0411">Iron-sulfur</keyword>
<evidence type="ECO:0000256" key="5">
    <source>
        <dbReference type="ARBA" id="ARBA00022801"/>
    </source>
</evidence>
<accession>A0A2W6AST7</accession>
<dbReference type="GO" id="GO:0032357">
    <property type="term" value="F:oxidized purine DNA binding"/>
    <property type="evidence" value="ECO:0007669"/>
    <property type="project" value="TreeGrafter"/>
</dbReference>
<evidence type="ECO:0000256" key="9">
    <source>
        <dbReference type="ARBA" id="ARBA00023295"/>
    </source>
</evidence>
<evidence type="ECO:0000313" key="14">
    <source>
        <dbReference type="Proteomes" id="UP000606991"/>
    </source>
</evidence>
<keyword evidence="6" id="KW-0408">Iron</keyword>
<keyword evidence="3" id="KW-0479">Metal-binding</keyword>
<dbReference type="Gene3D" id="1.10.340.30">
    <property type="entry name" value="Hypothetical protein, domain 2"/>
    <property type="match status" value="1"/>
</dbReference>
<keyword evidence="4" id="KW-0227">DNA damage</keyword>
<dbReference type="CDD" id="cd00056">
    <property type="entry name" value="ENDO3c"/>
    <property type="match status" value="1"/>
</dbReference>
<evidence type="ECO:0000256" key="7">
    <source>
        <dbReference type="ARBA" id="ARBA00023014"/>
    </source>
</evidence>
<organism evidence="12 13">
    <name type="scientific">Candidatus Aeolococcus gillhamiae</name>
    <dbReference type="NCBI Taxonomy" id="3127015"/>
    <lineage>
        <taxon>Bacteria</taxon>
        <taxon>Bacillati</taxon>
        <taxon>Candidatus Dormiibacterota</taxon>
        <taxon>Candidatus Dormibacteria</taxon>
        <taxon>Candidatus Aeolococcales</taxon>
        <taxon>Candidatus Aeolococcaceae</taxon>
        <taxon>Candidatus Aeolococcus</taxon>
    </lineage>
</organism>
<accession>A0A934K0H8</accession>
<dbReference type="GO" id="GO:0051536">
    <property type="term" value="F:iron-sulfur cluster binding"/>
    <property type="evidence" value="ECO:0007669"/>
    <property type="project" value="UniProtKB-KW"/>
</dbReference>
<gene>
    <name evidence="12" type="ORF">DLM65_06955</name>
    <name evidence="11" type="ORF">JF886_03305</name>
</gene>
<proteinExistence type="inferred from homology"/>
<reference evidence="12" key="2">
    <citation type="submission" date="2018-05" db="EMBL/GenBank/DDBJ databases">
        <authorList>
            <person name="Ferrari B."/>
        </authorList>
    </citation>
    <scope>NUCLEOTIDE SEQUENCE</scope>
    <source>
        <strain evidence="12">RRmetagenome_bin12</strain>
    </source>
</reference>
<reference evidence="12 13" key="1">
    <citation type="journal article" date="2017" name="Nature">
        <title>Atmospheric trace gases support primary production in Antarctic desert surface soil.</title>
        <authorList>
            <person name="Ji M."/>
            <person name="Greening C."/>
            <person name="Vanwonterghem I."/>
            <person name="Carere C.R."/>
            <person name="Bay S.K."/>
            <person name="Steen J.A."/>
            <person name="Montgomery K."/>
            <person name="Lines T."/>
            <person name="Beardall J."/>
            <person name="van Dorst J."/>
            <person name="Snape I."/>
            <person name="Stott M.B."/>
            <person name="Hugenholtz P."/>
            <person name="Ferrari B.C."/>
        </authorList>
    </citation>
    <scope>NUCLEOTIDE SEQUENCE [LARGE SCALE GENOMIC DNA]</scope>
    <source>
        <strain evidence="12">RRmetagenome_bin12</strain>
    </source>
</reference>
<dbReference type="InterPro" id="IPR011257">
    <property type="entry name" value="DNA_glycosylase"/>
</dbReference>
<evidence type="ECO:0000313" key="12">
    <source>
        <dbReference type="EMBL" id="PZR80911.1"/>
    </source>
</evidence>
<dbReference type="EMBL" id="JAEKNS010000040">
    <property type="protein sequence ID" value="MBJ7593881.1"/>
    <property type="molecule type" value="Genomic_DNA"/>
</dbReference>
<evidence type="ECO:0000256" key="2">
    <source>
        <dbReference type="ARBA" id="ARBA00008343"/>
    </source>
</evidence>
<dbReference type="GO" id="GO:0006284">
    <property type="term" value="P:base-excision repair"/>
    <property type="evidence" value="ECO:0007669"/>
    <property type="project" value="InterPro"/>
</dbReference>
<dbReference type="PANTHER" id="PTHR42944">
    <property type="entry name" value="ADENINE DNA GLYCOSYLASE"/>
    <property type="match status" value="1"/>
</dbReference>
<evidence type="ECO:0000313" key="13">
    <source>
        <dbReference type="Proteomes" id="UP000248724"/>
    </source>
</evidence>
<dbReference type="GO" id="GO:0046872">
    <property type="term" value="F:metal ion binding"/>
    <property type="evidence" value="ECO:0007669"/>
    <property type="project" value="UniProtKB-KW"/>
</dbReference>
<dbReference type="Proteomes" id="UP000248724">
    <property type="component" value="Unassembled WGS sequence"/>
</dbReference>
<protein>
    <submittedName>
        <fullName evidence="11 12">Adenine glycosylase</fullName>
    </submittedName>
</protein>
<evidence type="ECO:0000256" key="4">
    <source>
        <dbReference type="ARBA" id="ARBA00022763"/>
    </source>
</evidence>
<evidence type="ECO:0000256" key="1">
    <source>
        <dbReference type="ARBA" id="ARBA00001966"/>
    </source>
</evidence>
<dbReference type="AlphaFoldDB" id="A0A2W6AST7"/>
<dbReference type="SMART" id="SM00478">
    <property type="entry name" value="ENDO3c"/>
    <property type="match status" value="1"/>
</dbReference>
<dbReference type="Pfam" id="PF00730">
    <property type="entry name" value="HhH-GPD"/>
    <property type="match status" value="1"/>
</dbReference>
<reference evidence="11 14" key="3">
    <citation type="submission" date="2020-10" db="EMBL/GenBank/DDBJ databases">
        <title>Ca. Dormibacterota MAGs.</title>
        <authorList>
            <person name="Montgomery K."/>
        </authorList>
    </citation>
    <scope>NUCLEOTIDE SEQUENCE [LARGE SCALE GENOMIC DNA]</scope>
    <source>
        <strain evidence="11">SC8812_S17_18</strain>
    </source>
</reference>
<evidence type="ECO:0000313" key="11">
    <source>
        <dbReference type="EMBL" id="MBJ7593881.1"/>
    </source>
</evidence>
<dbReference type="SUPFAM" id="SSF48150">
    <property type="entry name" value="DNA-glycosylase"/>
    <property type="match status" value="1"/>
</dbReference>
<dbReference type="EMBL" id="QHBU01000130">
    <property type="protein sequence ID" value="PZR80911.1"/>
    <property type="molecule type" value="Genomic_DNA"/>
</dbReference>
<dbReference type="PANTHER" id="PTHR42944:SF1">
    <property type="entry name" value="ADENINE DNA GLYCOSYLASE"/>
    <property type="match status" value="1"/>
</dbReference>
<evidence type="ECO:0000256" key="6">
    <source>
        <dbReference type="ARBA" id="ARBA00023004"/>
    </source>
</evidence>
<comment type="cofactor">
    <cofactor evidence="1">
        <name>[4Fe-4S] cluster</name>
        <dbReference type="ChEBI" id="CHEBI:49883"/>
    </cofactor>
</comment>
<dbReference type="Gene3D" id="1.10.1670.10">
    <property type="entry name" value="Helix-hairpin-Helix base-excision DNA repair enzymes (C-terminal)"/>
    <property type="match status" value="1"/>
</dbReference>
<evidence type="ECO:0000256" key="3">
    <source>
        <dbReference type="ARBA" id="ARBA00022723"/>
    </source>
</evidence>
<dbReference type="GO" id="GO:0006298">
    <property type="term" value="P:mismatch repair"/>
    <property type="evidence" value="ECO:0007669"/>
    <property type="project" value="TreeGrafter"/>
</dbReference>
<name>A0A2W6AST7_9BACT</name>
<comment type="similarity">
    <text evidence="2">Belongs to the Nth/MutY family.</text>
</comment>
<evidence type="ECO:0000259" key="10">
    <source>
        <dbReference type="SMART" id="SM00478"/>
    </source>
</evidence>
<sequence>MGGGRSSPLVSCDTGTVWTAGLQEWFQANGRHDLPWRLTTDPWAVLVSEVMLQQTSVARVLPRWDRFMTRWPSAAACAADPLDEVLREWHGLGYPRRARALWLVAATVSEHGWPRDETGLRALPGIGVYTARALLAFSDLGVDAQAPPRDVNLGRVAARAALGCEPHEVAPALLDTALVVGRPPAMSMRDYSYALFDVGATLCRARPDCAACPLREACAWRAGGRAVALAAPPQAPYRGSVRQLRGALLEQALRTPQPTAGELAMAVSAVPGATADRIRAALDGLIADGLIAGELALRQ</sequence>